<gene>
    <name evidence="2" type="ORF">KFL_006580010</name>
</gene>
<keyword evidence="3" id="KW-1185">Reference proteome</keyword>
<organism evidence="2 3">
    <name type="scientific">Klebsormidium nitens</name>
    <name type="common">Green alga</name>
    <name type="synonym">Ulothrix nitens</name>
    <dbReference type="NCBI Taxonomy" id="105231"/>
    <lineage>
        <taxon>Eukaryota</taxon>
        <taxon>Viridiplantae</taxon>
        <taxon>Streptophyta</taxon>
        <taxon>Klebsormidiophyceae</taxon>
        <taxon>Klebsormidiales</taxon>
        <taxon>Klebsormidiaceae</taxon>
        <taxon>Klebsormidium</taxon>
    </lineage>
</organism>
<accession>A0A1Y1IIP6</accession>
<proteinExistence type="predicted"/>
<sequence length="936" mass="104734">MTLRFQDKEYGWVLKLHQVRGHEWDEIVWDNKNWKIGIAPDCEVVLIKNQTTVRCGKPFVQHDRDLRSSEAALCHWLGEQLKSDGWSDRIIEECVLGIQCFFLSLPLPYVEERASALMGPDAHQLPFLEAMATDFGGQGVLWSMPAIMVGSGWFGLSYEVQEGLRSYDPSGRWKDISGIFRFQEFHDIVYLQAADYWKFFDACLCKTSLDTVEAILTAACQIGKSLLTGEITYIAGTCKVATVVGLYRTLNQSKDFVEKQLRYRLRQCVHYGAVEELYHGVALVRSVVDSGGSRAVDDLSLVNTIKGFGMIGALLNGSQVTALKRVISKANRRYILLTDEADAQLDAGQTSYTSEAAQEFVTSLHPAPILSVSITATPLRCMRSEKKDVPVDNVVIARAGSLYRGLEQLERLSDDAGVITLTTPIRKKDLNGPLNDDEKRFLAALKLGEGGAGKALYLSFVSTSIKEHSLGEENIVTRSHIRKTWVEGVLGVRLAAGTYHAGNALYEKPGADGHMELGRVLPEDLIKMLLTFDTHMAIECSVNHVDRVNSYVARDDNGDVTHPTAIMVQLSPHETLCSSTQIDLNRAIQILSRACGHWPDRRRIPVLCSPELWEMINAYKLGKQWTEDYERQPNYLQTPAFTRLDETTVTTRATPLRVPLPRKADGTFVDPPQNYTLLKSTKKHTWRDRVKYFRDPVTSPVLPEARAVGGGPPVEDERDGSASSDEGEEAEEPVKVDVGDRPLAPWLQQQDLTLKEFFEQEFPDARPFTMCTDPPYTVDLDLVLEELGAKGPQLLKALENHAAEPELAKFRVHIGGLLKLSASITRNRPVRHATFVTSSGPKGYQIPFALHNKFLELRVVLEMETKKFVCLRSSFTQEERQNIVEAGYFADIGFAAPMAGVSGTSFVARMRYVQQHSDVSRFGHKQQPTKRKLAFK</sequence>
<dbReference type="Proteomes" id="UP000054558">
    <property type="component" value="Unassembled WGS sequence"/>
</dbReference>
<protein>
    <submittedName>
        <fullName evidence="2">Uncharacterized protein</fullName>
    </submittedName>
</protein>
<feature type="region of interest" description="Disordered" evidence="1">
    <location>
        <begin position="701"/>
        <end position="734"/>
    </location>
</feature>
<evidence type="ECO:0000256" key="1">
    <source>
        <dbReference type="SAM" id="MobiDB-lite"/>
    </source>
</evidence>
<reference evidence="2 3" key="1">
    <citation type="journal article" date="2014" name="Nat. Commun.">
        <title>Klebsormidium flaccidum genome reveals primary factors for plant terrestrial adaptation.</title>
        <authorList>
            <person name="Hori K."/>
            <person name="Maruyama F."/>
            <person name="Fujisawa T."/>
            <person name="Togashi T."/>
            <person name="Yamamoto N."/>
            <person name="Seo M."/>
            <person name="Sato S."/>
            <person name="Yamada T."/>
            <person name="Mori H."/>
            <person name="Tajima N."/>
            <person name="Moriyama T."/>
            <person name="Ikeuchi M."/>
            <person name="Watanabe M."/>
            <person name="Wada H."/>
            <person name="Kobayashi K."/>
            <person name="Saito M."/>
            <person name="Masuda T."/>
            <person name="Sasaki-Sekimoto Y."/>
            <person name="Mashiguchi K."/>
            <person name="Awai K."/>
            <person name="Shimojima M."/>
            <person name="Masuda S."/>
            <person name="Iwai M."/>
            <person name="Nobusawa T."/>
            <person name="Narise T."/>
            <person name="Kondo S."/>
            <person name="Saito H."/>
            <person name="Sato R."/>
            <person name="Murakawa M."/>
            <person name="Ihara Y."/>
            <person name="Oshima-Yamada Y."/>
            <person name="Ohtaka K."/>
            <person name="Satoh M."/>
            <person name="Sonobe K."/>
            <person name="Ishii M."/>
            <person name="Ohtani R."/>
            <person name="Kanamori-Sato M."/>
            <person name="Honoki R."/>
            <person name="Miyazaki D."/>
            <person name="Mochizuki H."/>
            <person name="Umetsu J."/>
            <person name="Higashi K."/>
            <person name="Shibata D."/>
            <person name="Kamiya Y."/>
            <person name="Sato N."/>
            <person name="Nakamura Y."/>
            <person name="Tabata S."/>
            <person name="Ida S."/>
            <person name="Kurokawa K."/>
            <person name="Ohta H."/>
        </authorList>
    </citation>
    <scope>NUCLEOTIDE SEQUENCE [LARGE SCALE GENOMIC DNA]</scope>
    <source>
        <strain evidence="2 3">NIES-2285</strain>
    </source>
</reference>
<evidence type="ECO:0000313" key="2">
    <source>
        <dbReference type="EMBL" id="GAQ90573.1"/>
    </source>
</evidence>
<name>A0A1Y1IIP6_KLENI</name>
<evidence type="ECO:0000313" key="3">
    <source>
        <dbReference type="Proteomes" id="UP000054558"/>
    </source>
</evidence>
<dbReference type="EMBL" id="DF237607">
    <property type="protein sequence ID" value="GAQ90573.1"/>
    <property type="molecule type" value="Genomic_DNA"/>
</dbReference>
<dbReference type="AlphaFoldDB" id="A0A1Y1IIP6"/>